<sequence length="330" mass="37809">MRKPGGGRSYIDEKYPNIHKVFLSIIKEHTAGCPMNDDIRWTYLTHHEIVEKLAKKKIFISSPTVADLLKFHGFKKRKMSQCKTIKDVENRDEQFINIERLRNIYTQAGEPVVSVDSKKKEPFGSLYREGEVYSTSSPEVYDHSFASLQTGLSVPHGIFDINKNKACVNIGLSRDTAEFFYDSMVLWWETYGKIEYPDARKLLILCDGGGSNGCRHYVFKEAVQKLANTLGLSIRIAHYPAYCSKYNPIEHRVFPHITRALSGVVLDSVQTVKSLIESRAKTKKGLETYVNIVDKIYETGKKASELFMENMPIVFDQFLPKWNYKAVPVF</sequence>
<organism evidence="1">
    <name type="scientific">Candidatus Electrothrix aestuarii</name>
    <dbReference type="NCBI Taxonomy" id="3062594"/>
    <lineage>
        <taxon>Bacteria</taxon>
        <taxon>Pseudomonadati</taxon>
        <taxon>Thermodesulfobacteriota</taxon>
        <taxon>Desulfobulbia</taxon>
        <taxon>Desulfobulbales</taxon>
        <taxon>Desulfobulbaceae</taxon>
        <taxon>Candidatus Electrothrix</taxon>
    </lineage>
</organism>
<dbReference type="Pfam" id="PF07592">
    <property type="entry name" value="DDE_Tnp_ISAZ013"/>
    <property type="match status" value="1"/>
</dbReference>
<dbReference type="InterPro" id="IPR011518">
    <property type="entry name" value="Transposase_36"/>
</dbReference>
<accession>A0AAU8M1V5</accession>
<name>A0AAU8M1V5_9BACT</name>
<dbReference type="KEGG" id="eaj:Q3M24_19385"/>
<evidence type="ECO:0000313" key="1">
    <source>
        <dbReference type="EMBL" id="XCN75478.1"/>
    </source>
</evidence>
<reference evidence="1" key="2">
    <citation type="submission" date="2024-06" db="EMBL/GenBank/DDBJ databases">
        <authorList>
            <person name="Plum-Jensen L.E."/>
            <person name="Schramm A."/>
            <person name="Marshall I.P.G."/>
        </authorList>
    </citation>
    <scope>NUCLEOTIDE SEQUENCE</scope>
    <source>
        <strain evidence="1">Rat1</strain>
    </source>
</reference>
<dbReference type="EMBL" id="CP159373">
    <property type="protein sequence ID" value="XCN75478.1"/>
    <property type="molecule type" value="Genomic_DNA"/>
</dbReference>
<gene>
    <name evidence="1" type="ORF">Q3M24_19385</name>
</gene>
<dbReference type="AlphaFoldDB" id="A0AAU8M1V5"/>
<dbReference type="NCBIfam" id="NF033519">
    <property type="entry name" value="transpos_ISAzo13"/>
    <property type="match status" value="1"/>
</dbReference>
<proteinExistence type="predicted"/>
<reference evidence="1" key="1">
    <citation type="journal article" date="2024" name="Syst. Appl. Microbiol.">
        <title>First single-strain enrichments of Electrothrix cable bacteria, description of E. aestuarii sp. nov. and E. rattekaaiensis sp. nov., and proposal of a cable bacteria taxonomy following the rules of the SeqCode.</title>
        <authorList>
            <person name="Plum-Jensen L.E."/>
            <person name="Schramm A."/>
            <person name="Marshall I.P.G."/>
        </authorList>
    </citation>
    <scope>NUCLEOTIDE SEQUENCE</scope>
    <source>
        <strain evidence="1">Rat1</strain>
    </source>
</reference>
<protein>
    <submittedName>
        <fullName evidence="1">ISAzo13 family transposase</fullName>
    </submittedName>
</protein>